<feature type="domain" description="Methyltransferase" evidence="3">
    <location>
        <begin position="43"/>
        <end position="132"/>
    </location>
</feature>
<dbReference type="InterPro" id="IPR041698">
    <property type="entry name" value="Methyltransf_25"/>
</dbReference>
<dbReference type="GO" id="GO:0008168">
    <property type="term" value="F:methyltransferase activity"/>
    <property type="evidence" value="ECO:0007669"/>
    <property type="project" value="UniProtKB-KW"/>
</dbReference>
<evidence type="ECO:0000259" key="3">
    <source>
        <dbReference type="Pfam" id="PF13649"/>
    </source>
</evidence>
<dbReference type="GO" id="GO:0032259">
    <property type="term" value="P:methylation"/>
    <property type="evidence" value="ECO:0007669"/>
    <property type="project" value="UniProtKB-KW"/>
</dbReference>
<evidence type="ECO:0000256" key="1">
    <source>
        <dbReference type="ARBA" id="ARBA00022603"/>
    </source>
</evidence>
<dbReference type="InterPro" id="IPR029063">
    <property type="entry name" value="SAM-dependent_MTases_sf"/>
</dbReference>
<evidence type="ECO:0000313" key="5">
    <source>
        <dbReference type="Proteomes" id="UP000005087"/>
    </source>
</evidence>
<gene>
    <name evidence="4" type="ORF">SacglDRAFT_02084</name>
</gene>
<evidence type="ECO:0000256" key="2">
    <source>
        <dbReference type="ARBA" id="ARBA00022679"/>
    </source>
</evidence>
<dbReference type="CDD" id="cd02440">
    <property type="entry name" value="AdoMet_MTases"/>
    <property type="match status" value="1"/>
</dbReference>
<evidence type="ECO:0000313" key="4">
    <source>
        <dbReference type="EMBL" id="EIE98989.1"/>
    </source>
</evidence>
<dbReference type="Gene3D" id="3.40.50.150">
    <property type="entry name" value="Vaccinia Virus protein VP39"/>
    <property type="match status" value="1"/>
</dbReference>
<keyword evidence="2 4" id="KW-0808">Transferase</keyword>
<dbReference type="HOGENOM" id="CLU_069129_2_0_11"/>
<dbReference type="Gene3D" id="2.20.130.10">
    <property type="entry name" value="CAC2371-like domains"/>
    <property type="match status" value="1"/>
</dbReference>
<proteinExistence type="predicted"/>
<dbReference type="AlphaFoldDB" id="I1D215"/>
<name>I1D215_9PSEU</name>
<dbReference type="eggNOG" id="COG2226">
    <property type="taxonomic scope" value="Bacteria"/>
</dbReference>
<dbReference type="Pfam" id="PF13649">
    <property type="entry name" value="Methyltransf_25"/>
    <property type="match status" value="1"/>
</dbReference>
<dbReference type="EMBL" id="CM001484">
    <property type="protein sequence ID" value="EIE98989.1"/>
    <property type="molecule type" value="Genomic_DNA"/>
</dbReference>
<dbReference type="PANTHER" id="PTHR43861:SF1">
    <property type="entry name" value="TRANS-ACONITATE 2-METHYLTRANSFERASE"/>
    <property type="match status" value="1"/>
</dbReference>
<accession>I1D215</accession>
<dbReference type="Proteomes" id="UP000005087">
    <property type="component" value="Chromosome"/>
</dbReference>
<dbReference type="PANTHER" id="PTHR43861">
    <property type="entry name" value="TRANS-ACONITATE 2-METHYLTRANSFERASE-RELATED"/>
    <property type="match status" value="1"/>
</dbReference>
<organism evidence="4 5">
    <name type="scientific">Saccharomonospora glauca K62</name>
    <dbReference type="NCBI Taxonomy" id="928724"/>
    <lineage>
        <taxon>Bacteria</taxon>
        <taxon>Bacillati</taxon>
        <taxon>Actinomycetota</taxon>
        <taxon>Actinomycetes</taxon>
        <taxon>Pseudonocardiales</taxon>
        <taxon>Pseudonocardiaceae</taxon>
        <taxon>Saccharomonospora</taxon>
    </lineage>
</organism>
<dbReference type="SUPFAM" id="SSF53335">
    <property type="entry name" value="S-adenosyl-L-methionine-dependent methyltransferases"/>
    <property type="match status" value="1"/>
</dbReference>
<dbReference type="RefSeq" id="WP_005464215.1">
    <property type="nucleotide sequence ID" value="NZ_CM001484.1"/>
</dbReference>
<keyword evidence="1 4" id="KW-0489">Methyltransferase</keyword>
<reference evidence="4 5" key="1">
    <citation type="submission" date="2011-09" db="EMBL/GenBank/DDBJ databases">
        <authorList>
            <consortium name="US DOE Joint Genome Institute (JGI-PGF)"/>
            <person name="Lucas S."/>
            <person name="Han J."/>
            <person name="Lapidus A."/>
            <person name="Cheng J.-F."/>
            <person name="Goodwin L."/>
            <person name="Pitluck S."/>
            <person name="Peters L."/>
            <person name="Land M.L."/>
            <person name="Hauser L."/>
            <person name="Brambilla E."/>
            <person name="Klenk H.-P."/>
            <person name="Woyke T.J."/>
        </authorList>
    </citation>
    <scope>NUCLEOTIDE SEQUENCE [LARGE SCALE GENOMIC DNA]</scope>
    <source>
        <strain evidence="4 5">K62</strain>
    </source>
</reference>
<reference evidence="5" key="2">
    <citation type="submission" date="2012-01" db="EMBL/GenBank/DDBJ databases">
        <title>Noncontiguous Finished sequence of chromosome of Saccharomonospora glauca K62.</title>
        <authorList>
            <consortium name="US DOE Joint Genome Institute"/>
            <person name="Lucas S."/>
            <person name="Han J."/>
            <person name="Lapidus A."/>
            <person name="Cheng J.-F."/>
            <person name="Goodwin L."/>
            <person name="Pitluck S."/>
            <person name="Peters L."/>
            <person name="Mikhailova N."/>
            <person name="Held B."/>
            <person name="Detter J.C."/>
            <person name="Han C."/>
            <person name="Tapia R."/>
            <person name="Land M."/>
            <person name="Hauser L."/>
            <person name="Kyrpides N."/>
            <person name="Ivanova N."/>
            <person name="Pagani I."/>
            <person name="Brambilla E.-M."/>
            <person name="Klenk H.-P."/>
            <person name="Woyke T."/>
        </authorList>
    </citation>
    <scope>NUCLEOTIDE SEQUENCE [LARGE SCALE GENOMIC DNA]</scope>
    <source>
        <strain evidence="5">K62</strain>
    </source>
</reference>
<sequence length="236" mass="26381">MYESTYVDVYDLVMRNRPKDYEKEAASVVEVIRERNGSARSLLDVACGTGLHLRYLADAFDSVEGVDLSPDMLALARKRIPRATFSQGDMRTLDRGAKFSAVTCLFAIPHLSSEKELKKTVRSLVDHLEPGGVVVVEPWFTPEQFLPGYIASDVVKDGDRVVHRLSHSVLVGPQEVKMTIHYAVAETDRGIRNVTRTVDMTLFTDAQYEEAFRDAGCAAEFLPLPAFTRGVWVAQR</sequence>
<keyword evidence="5" id="KW-1185">Reference proteome</keyword>
<dbReference type="OrthoDB" id="189743at2"/>
<protein>
    <submittedName>
        <fullName evidence="4">Methyltransferase family protein</fullName>
    </submittedName>
</protein>
<dbReference type="STRING" id="928724.SacglDRAFT_02084"/>